<reference evidence="2" key="1">
    <citation type="submission" date="2016-01" db="EMBL/GenBank/DDBJ databases">
        <authorList>
            <person name="Mitreva M."/>
            <person name="Pepin K.H."/>
            <person name="Mihindukulasuriya K.A."/>
            <person name="Fulton R."/>
            <person name="Fronick C."/>
            <person name="O'Laughlin M."/>
            <person name="Miner T."/>
            <person name="Herter B."/>
            <person name="Rosa B.A."/>
            <person name="Cordes M."/>
            <person name="Tomlinson C."/>
            <person name="Wollam A."/>
            <person name="Palsikar V.B."/>
            <person name="Mardis E.R."/>
            <person name="Wilson R.K."/>
        </authorList>
    </citation>
    <scope>NUCLEOTIDE SEQUENCE [LARGE SCALE GENOMIC DNA]</scope>
    <source>
        <strain evidence="2">GED7749B</strain>
    </source>
</reference>
<evidence type="ECO:0000313" key="1">
    <source>
        <dbReference type="EMBL" id="KWZ84963.1"/>
    </source>
</evidence>
<proteinExistence type="predicted"/>
<evidence type="ECO:0000313" key="2">
    <source>
        <dbReference type="Proteomes" id="UP000070376"/>
    </source>
</evidence>
<dbReference type="EMBL" id="LRPN01000023">
    <property type="protein sequence ID" value="KWZ84963.1"/>
    <property type="molecule type" value="Genomic_DNA"/>
</dbReference>
<organism evidence="1 2">
    <name type="scientific">Heyndrickxia coagulans</name>
    <name type="common">Weizmannia coagulans</name>
    <dbReference type="NCBI Taxonomy" id="1398"/>
    <lineage>
        <taxon>Bacteria</taxon>
        <taxon>Bacillati</taxon>
        <taxon>Bacillota</taxon>
        <taxon>Bacilli</taxon>
        <taxon>Bacillales</taxon>
        <taxon>Bacillaceae</taxon>
        <taxon>Heyndrickxia</taxon>
    </lineage>
</organism>
<protein>
    <submittedName>
        <fullName evidence="1">Uncharacterized protein</fullName>
    </submittedName>
</protein>
<accession>A0A133KZ63</accession>
<gene>
    <name evidence="1" type="ORF">HMPREF3213_00621</name>
</gene>
<comment type="caution">
    <text evidence="1">The sequence shown here is derived from an EMBL/GenBank/DDBJ whole genome shotgun (WGS) entry which is preliminary data.</text>
</comment>
<dbReference type="Proteomes" id="UP000070376">
    <property type="component" value="Unassembled WGS sequence"/>
</dbReference>
<dbReference type="AlphaFoldDB" id="A0A133KZ63"/>
<name>A0A133KZ63_HEYCO</name>
<dbReference type="PATRIC" id="fig|1398.22.peg.619"/>
<sequence length="107" mass="12312">MKGKASHKMGSLPFLAFGKNRIAFSAIAEKDANLNRLRRMGVSQQECKYLIEKAAKTLYPAWFYRRKSHYQALRNNGYHSASRAKPHLLSPPYSHKFCRILQISAKD</sequence>